<keyword evidence="8" id="KW-0472">Membrane</keyword>
<feature type="domain" description="Histidine kinase" evidence="9">
    <location>
        <begin position="246"/>
        <end position="461"/>
    </location>
</feature>
<keyword evidence="12" id="KW-1185">Reference proteome</keyword>
<dbReference type="KEGG" id="fki:FK004_14125"/>
<evidence type="ECO:0000256" key="1">
    <source>
        <dbReference type="ARBA" id="ARBA00000085"/>
    </source>
</evidence>
<dbReference type="AlphaFoldDB" id="A0A2S1LRM1"/>
<feature type="domain" description="HAMP" evidence="10">
    <location>
        <begin position="185"/>
        <end position="238"/>
    </location>
</feature>
<evidence type="ECO:0000256" key="7">
    <source>
        <dbReference type="ARBA" id="ARBA00023012"/>
    </source>
</evidence>
<sequence length="461" mass="52911">MKSLSFRNRIAFYNLISTATIIFGVFVIIYSIVSLSVNRDINNDLAMEIDIHKNQVEIQKGEVRLVDEEEWGEVEHNEININPVFVQVFDKNRNSVEKSPNLKDESLRLIPNKGENDYCNTYLGDIAIRQVQTALTNKGNTVGYVVIPMSVEAPKKVLENLLYTLFTIFPIILFLLFFLTRYIAGRSIKPALNIINTTSRITNNNFNERIVLPRNKDELYVLSKSINDLLDRIEDAIEREKQFTSDASHELRTPLAVIKGTLEVLIRKPREIQHYEEKIKYCVTEVDRLNNLVDQLLLLARFENQKKIVKAENILLDEVVLQSLQRYSSRIEVKKLTIDFKFKEHFRIVSDGYLVSIIIDNLVSNAVKYSKDNGQIAIHLKMEQDTISFRISDEGIGIDAKDLSKIYEQFYRSEATEHVEIKGNGLGLSIVKKLCVLLGIGIEVKSEKDCGTTAILYFKKN</sequence>
<organism evidence="11 12">
    <name type="scientific">Flavobacterium kingsejongi</name>
    <dbReference type="NCBI Taxonomy" id="1678728"/>
    <lineage>
        <taxon>Bacteria</taxon>
        <taxon>Pseudomonadati</taxon>
        <taxon>Bacteroidota</taxon>
        <taxon>Flavobacteriia</taxon>
        <taxon>Flavobacteriales</taxon>
        <taxon>Flavobacteriaceae</taxon>
        <taxon>Flavobacterium</taxon>
    </lineage>
</organism>
<dbReference type="CDD" id="cd00082">
    <property type="entry name" value="HisKA"/>
    <property type="match status" value="1"/>
</dbReference>
<dbReference type="SMART" id="SM00387">
    <property type="entry name" value="HATPase_c"/>
    <property type="match status" value="1"/>
</dbReference>
<dbReference type="SUPFAM" id="SSF158472">
    <property type="entry name" value="HAMP domain-like"/>
    <property type="match status" value="1"/>
</dbReference>
<dbReference type="Pfam" id="PF00672">
    <property type="entry name" value="HAMP"/>
    <property type="match status" value="1"/>
</dbReference>
<dbReference type="EC" id="2.7.13.3" evidence="3"/>
<evidence type="ECO:0000313" key="11">
    <source>
        <dbReference type="EMBL" id="AWG26286.1"/>
    </source>
</evidence>
<reference evidence="11 12" key="1">
    <citation type="submission" date="2017-04" db="EMBL/GenBank/DDBJ databases">
        <title>Complete genome sequence of Flavobacterium kingsejong AJ004.</title>
        <authorList>
            <person name="Lee P.C."/>
        </authorList>
    </citation>
    <scope>NUCLEOTIDE SEQUENCE [LARGE SCALE GENOMIC DNA]</scope>
    <source>
        <strain evidence="11 12">AJ004</strain>
    </source>
</reference>
<dbReference type="InterPro" id="IPR036097">
    <property type="entry name" value="HisK_dim/P_sf"/>
</dbReference>
<keyword evidence="4" id="KW-0597">Phosphoprotein</keyword>
<gene>
    <name evidence="11" type="ORF">FK004_14125</name>
</gene>
<dbReference type="InterPro" id="IPR003660">
    <property type="entry name" value="HAMP_dom"/>
</dbReference>
<dbReference type="GO" id="GO:0016036">
    <property type="term" value="P:cellular response to phosphate starvation"/>
    <property type="evidence" value="ECO:0007669"/>
    <property type="project" value="TreeGrafter"/>
</dbReference>
<dbReference type="InterPro" id="IPR036890">
    <property type="entry name" value="HATPase_C_sf"/>
</dbReference>
<dbReference type="Gene3D" id="3.30.565.10">
    <property type="entry name" value="Histidine kinase-like ATPase, C-terminal domain"/>
    <property type="match status" value="1"/>
</dbReference>
<dbReference type="PROSITE" id="PS50885">
    <property type="entry name" value="HAMP"/>
    <property type="match status" value="1"/>
</dbReference>
<dbReference type="RefSeq" id="WP_108737819.1">
    <property type="nucleotide sequence ID" value="NZ_CP020919.1"/>
</dbReference>
<keyword evidence="8" id="KW-1133">Transmembrane helix</keyword>
<dbReference type="GO" id="GO:0000155">
    <property type="term" value="F:phosphorelay sensor kinase activity"/>
    <property type="evidence" value="ECO:0007669"/>
    <property type="project" value="InterPro"/>
</dbReference>
<dbReference type="FunFam" id="1.10.287.130:FF:000001">
    <property type="entry name" value="Two-component sensor histidine kinase"/>
    <property type="match status" value="1"/>
</dbReference>
<feature type="transmembrane region" description="Helical" evidence="8">
    <location>
        <begin position="12"/>
        <end position="33"/>
    </location>
</feature>
<evidence type="ECO:0000256" key="2">
    <source>
        <dbReference type="ARBA" id="ARBA00004370"/>
    </source>
</evidence>
<dbReference type="CDD" id="cd06225">
    <property type="entry name" value="HAMP"/>
    <property type="match status" value="1"/>
</dbReference>
<dbReference type="PROSITE" id="PS50109">
    <property type="entry name" value="HIS_KIN"/>
    <property type="match status" value="1"/>
</dbReference>
<evidence type="ECO:0000259" key="10">
    <source>
        <dbReference type="PROSITE" id="PS50885"/>
    </source>
</evidence>
<dbReference type="SMART" id="SM00388">
    <property type="entry name" value="HisKA"/>
    <property type="match status" value="1"/>
</dbReference>
<dbReference type="EMBL" id="CP020919">
    <property type="protein sequence ID" value="AWG26286.1"/>
    <property type="molecule type" value="Genomic_DNA"/>
</dbReference>
<dbReference type="PANTHER" id="PTHR45453:SF1">
    <property type="entry name" value="PHOSPHATE REGULON SENSOR PROTEIN PHOR"/>
    <property type="match status" value="1"/>
</dbReference>
<evidence type="ECO:0000259" key="9">
    <source>
        <dbReference type="PROSITE" id="PS50109"/>
    </source>
</evidence>
<evidence type="ECO:0000256" key="6">
    <source>
        <dbReference type="ARBA" id="ARBA00022777"/>
    </source>
</evidence>
<evidence type="ECO:0000313" key="12">
    <source>
        <dbReference type="Proteomes" id="UP000244677"/>
    </source>
</evidence>
<evidence type="ECO:0000256" key="4">
    <source>
        <dbReference type="ARBA" id="ARBA00022553"/>
    </source>
</evidence>
<evidence type="ECO:0000256" key="3">
    <source>
        <dbReference type="ARBA" id="ARBA00012438"/>
    </source>
</evidence>
<dbReference type="PRINTS" id="PR00344">
    <property type="entry name" value="BCTRLSENSOR"/>
</dbReference>
<evidence type="ECO:0000256" key="5">
    <source>
        <dbReference type="ARBA" id="ARBA00022679"/>
    </source>
</evidence>
<proteinExistence type="predicted"/>
<dbReference type="PANTHER" id="PTHR45453">
    <property type="entry name" value="PHOSPHATE REGULON SENSOR PROTEIN PHOR"/>
    <property type="match status" value="1"/>
</dbReference>
<dbReference type="Gene3D" id="6.10.340.10">
    <property type="match status" value="1"/>
</dbReference>
<feature type="transmembrane region" description="Helical" evidence="8">
    <location>
        <begin position="161"/>
        <end position="179"/>
    </location>
</feature>
<dbReference type="OrthoDB" id="594725at2"/>
<dbReference type="Gene3D" id="1.10.287.130">
    <property type="match status" value="1"/>
</dbReference>
<dbReference type="SUPFAM" id="SSF55874">
    <property type="entry name" value="ATPase domain of HSP90 chaperone/DNA topoisomerase II/histidine kinase"/>
    <property type="match status" value="1"/>
</dbReference>
<dbReference type="GO" id="GO:0005886">
    <property type="term" value="C:plasma membrane"/>
    <property type="evidence" value="ECO:0007669"/>
    <property type="project" value="TreeGrafter"/>
</dbReference>
<dbReference type="InterPro" id="IPR050351">
    <property type="entry name" value="BphY/WalK/GraS-like"/>
</dbReference>
<name>A0A2S1LRM1_9FLAO</name>
<protein>
    <recommendedName>
        <fullName evidence="3">histidine kinase</fullName>
        <ecNumber evidence="3">2.7.13.3</ecNumber>
    </recommendedName>
</protein>
<dbReference type="Pfam" id="PF02518">
    <property type="entry name" value="HATPase_c"/>
    <property type="match status" value="1"/>
</dbReference>
<keyword evidence="5" id="KW-0808">Transferase</keyword>
<comment type="subcellular location">
    <subcellularLocation>
        <location evidence="2">Membrane</location>
    </subcellularLocation>
</comment>
<keyword evidence="6 11" id="KW-0418">Kinase</keyword>
<dbReference type="InterPro" id="IPR005467">
    <property type="entry name" value="His_kinase_dom"/>
</dbReference>
<evidence type="ECO:0000256" key="8">
    <source>
        <dbReference type="SAM" id="Phobius"/>
    </source>
</evidence>
<dbReference type="Pfam" id="PF00512">
    <property type="entry name" value="HisKA"/>
    <property type="match status" value="1"/>
</dbReference>
<dbReference type="InterPro" id="IPR003661">
    <property type="entry name" value="HisK_dim/P_dom"/>
</dbReference>
<comment type="catalytic activity">
    <reaction evidence="1">
        <text>ATP + protein L-histidine = ADP + protein N-phospho-L-histidine.</text>
        <dbReference type="EC" id="2.7.13.3"/>
    </reaction>
</comment>
<dbReference type="InterPro" id="IPR004358">
    <property type="entry name" value="Sig_transdc_His_kin-like_C"/>
</dbReference>
<dbReference type="Proteomes" id="UP000244677">
    <property type="component" value="Chromosome"/>
</dbReference>
<dbReference type="InterPro" id="IPR003594">
    <property type="entry name" value="HATPase_dom"/>
</dbReference>
<keyword evidence="8" id="KW-0812">Transmembrane</keyword>
<dbReference type="GO" id="GO:0004721">
    <property type="term" value="F:phosphoprotein phosphatase activity"/>
    <property type="evidence" value="ECO:0007669"/>
    <property type="project" value="TreeGrafter"/>
</dbReference>
<accession>A0A2S1LRM1</accession>
<dbReference type="SMART" id="SM00304">
    <property type="entry name" value="HAMP"/>
    <property type="match status" value="1"/>
</dbReference>
<keyword evidence="7" id="KW-0902">Two-component regulatory system</keyword>
<dbReference type="SUPFAM" id="SSF47384">
    <property type="entry name" value="Homodimeric domain of signal transducing histidine kinase"/>
    <property type="match status" value="1"/>
</dbReference>